<evidence type="ECO:0000313" key="5">
    <source>
        <dbReference type="EMBL" id="RNA24364.1"/>
    </source>
</evidence>
<dbReference type="OrthoDB" id="413122at2759"/>
<evidence type="ECO:0000256" key="1">
    <source>
        <dbReference type="ARBA" id="ARBA00005234"/>
    </source>
</evidence>
<dbReference type="SUPFAM" id="SSF54001">
    <property type="entry name" value="Cysteine proteinases"/>
    <property type="match status" value="1"/>
</dbReference>
<dbReference type="Gene3D" id="3.40.395.10">
    <property type="entry name" value="Adenoviral Proteinase, Chain A"/>
    <property type="match status" value="1"/>
</dbReference>
<dbReference type="Proteomes" id="UP000276133">
    <property type="component" value="Unassembled WGS sequence"/>
</dbReference>
<evidence type="ECO:0000256" key="2">
    <source>
        <dbReference type="ARBA" id="ARBA00022670"/>
    </source>
</evidence>
<keyword evidence="3" id="KW-0378">Hydrolase</keyword>
<dbReference type="Pfam" id="PF02902">
    <property type="entry name" value="Peptidase_C48"/>
    <property type="match status" value="1"/>
</dbReference>
<comment type="caution">
    <text evidence="5">The sequence shown here is derived from an EMBL/GenBank/DDBJ whole genome shotgun (WGS) entry which is preliminary data.</text>
</comment>
<name>A0A3M7RLJ4_BRAPC</name>
<dbReference type="AlphaFoldDB" id="A0A3M7RLJ4"/>
<protein>
    <recommendedName>
        <fullName evidence="4">Ubiquitin-like protease family profile domain-containing protein</fullName>
    </recommendedName>
</protein>
<sequence length="68" mass="7964">MTGWDVMSKTNFISVHFYIRSNNVNINENGNHWTCLIIDLTKDEVIYIDPLGETEEKSNKVLESWMQT</sequence>
<reference evidence="5 6" key="1">
    <citation type="journal article" date="2018" name="Sci. Rep.">
        <title>Genomic signatures of local adaptation to the degree of environmental predictability in rotifers.</title>
        <authorList>
            <person name="Franch-Gras L."/>
            <person name="Hahn C."/>
            <person name="Garcia-Roger E.M."/>
            <person name="Carmona M.J."/>
            <person name="Serra M."/>
            <person name="Gomez A."/>
        </authorList>
    </citation>
    <scope>NUCLEOTIDE SEQUENCE [LARGE SCALE GENOMIC DNA]</scope>
    <source>
        <strain evidence="5">HYR1</strain>
    </source>
</reference>
<gene>
    <name evidence="5" type="ORF">BpHYR1_029184</name>
</gene>
<evidence type="ECO:0000259" key="4">
    <source>
        <dbReference type="Pfam" id="PF02902"/>
    </source>
</evidence>
<dbReference type="GO" id="GO:0008234">
    <property type="term" value="F:cysteine-type peptidase activity"/>
    <property type="evidence" value="ECO:0007669"/>
    <property type="project" value="InterPro"/>
</dbReference>
<keyword evidence="2" id="KW-0645">Protease</keyword>
<proteinExistence type="inferred from homology"/>
<dbReference type="EMBL" id="REGN01003137">
    <property type="protein sequence ID" value="RNA24364.1"/>
    <property type="molecule type" value="Genomic_DNA"/>
</dbReference>
<accession>A0A3M7RLJ4</accession>
<evidence type="ECO:0000313" key="6">
    <source>
        <dbReference type="Proteomes" id="UP000276133"/>
    </source>
</evidence>
<organism evidence="5 6">
    <name type="scientific">Brachionus plicatilis</name>
    <name type="common">Marine rotifer</name>
    <name type="synonym">Brachionus muelleri</name>
    <dbReference type="NCBI Taxonomy" id="10195"/>
    <lineage>
        <taxon>Eukaryota</taxon>
        <taxon>Metazoa</taxon>
        <taxon>Spiralia</taxon>
        <taxon>Gnathifera</taxon>
        <taxon>Rotifera</taxon>
        <taxon>Eurotatoria</taxon>
        <taxon>Monogononta</taxon>
        <taxon>Pseudotrocha</taxon>
        <taxon>Ploima</taxon>
        <taxon>Brachionidae</taxon>
        <taxon>Brachionus</taxon>
    </lineage>
</organism>
<evidence type="ECO:0000256" key="3">
    <source>
        <dbReference type="ARBA" id="ARBA00022801"/>
    </source>
</evidence>
<dbReference type="InterPro" id="IPR003653">
    <property type="entry name" value="Peptidase_C48_C"/>
</dbReference>
<dbReference type="InterPro" id="IPR038765">
    <property type="entry name" value="Papain-like_cys_pep_sf"/>
</dbReference>
<keyword evidence="6" id="KW-1185">Reference proteome</keyword>
<dbReference type="GO" id="GO:0006508">
    <property type="term" value="P:proteolysis"/>
    <property type="evidence" value="ECO:0007669"/>
    <property type="project" value="UniProtKB-KW"/>
</dbReference>
<feature type="domain" description="Ubiquitin-like protease family profile" evidence="4">
    <location>
        <begin position="26"/>
        <end position="66"/>
    </location>
</feature>
<comment type="similarity">
    <text evidence="1">Belongs to the peptidase C48 family.</text>
</comment>